<evidence type="ECO:0000313" key="2">
    <source>
        <dbReference type="Proteomes" id="UP000177870"/>
    </source>
</evidence>
<dbReference type="AlphaFoldDB" id="A0A1D8TMX7"/>
<dbReference type="EMBL" id="CP017599">
    <property type="protein sequence ID" value="AOW98964.1"/>
    <property type="molecule type" value="Genomic_DNA"/>
</dbReference>
<dbReference type="RefSeq" id="WP_070391466.1">
    <property type="nucleotide sequence ID" value="NZ_CP017599.1"/>
</dbReference>
<reference evidence="2" key="1">
    <citation type="submission" date="2016-10" db="EMBL/GenBank/DDBJ databases">
        <title>Comparative genomics uncovers the prolific and rare metabolic potential of the cyanobacterial genus Moorea.</title>
        <authorList>
            <person name="Leao T."/>
            <person name="Castelao G."/>
            <person name="Korobeynikov A."/>
            <person name="Monroe E.A."/>
            <person name="Podell S."/>
            <person name="Glukhov E."/>
            <person name="Allen E."/>
            <person name="Gerwick W.H."/>
            <person name="Gerwick L."/>
        </authorList>
    </citation>
    <scope>NUCLEOTIDE SEQUENCE [LARGE SCALE GENOMIC DNA]</scope>
    <source>
        <strain evidence="2">PAL-8-15-08-1</strain>
    </source>
</reference>
<dbReference type="KEGG" id="mpro:BJP34_05435"/>
<evidence type="ECO:0000313" key="1">
    <source>
        <dbReference type="EMBL" id="AOW98964.1"/>
    </source>
</evidence>
<accession>A0A1D8TMX7</accession>
<organism evidence="1 2">
    <name type="scientific">Moorena producens PAL-8-15-08-1</name>
    <dbReference type="NCBI Taxonomy" id="1458985"/>
    <lineage>
        <taxon>Bacteria</taxon>
        <taxon>Bacillati</taxon>
        <taxon>Cyanobacteriota</taxon>
        <taxon>Cyanophyceae</taxon>
        <taxon>Coleofasciculales</taxon>
        <taxon>Coleofasciculaceae</taxon>
        <taxon>Moorena</taxon>
    </lineage>
</organism>
<name>A0A1D8TMX7_9CYAN</name>
<dbReference type="Proteomes" id="UP000177870">
    <property type="component" value="Chromosome"/>
</dbReference>
<proteinExistence type="predicted"/>
<sequence length="95" mass="9863">MQSTGFRVIARLGSTLGASLKGLLSGVHLNIYKKEGARARGVSGLGAGILLEFLPNFKGALLPLRIKFALIVAPKSDAASKGSSAASLVQRMARI</sequence>
<gene>
    <name evidence="1" type="ORF">BJP34_05435</name>
</gene>
<protein>
    <submittedName>
        <fullName evidence="1">Uncharacterized protein</fullName>
    </submittedName>
</protein>